<keyword evidence="10" id="KW-1185">Reference proteome</keyword>
<accession>A0A0S4QVA3</accession>
<organism evidence="9 10">
    <name type="scientific">Parafrankia irregularis</name>
    <dbReference type="NCBI Taxonomy" id="795642"/>
    <lineage>
        <taxon>Bacteria</taxon>
        <taxon>Bacillati</taxon>
        <taxon>Actinomycetota</taxon>
        <taxon>Actinomycetes</taxon>
        <taxon>Frankiales</taxon>
        <taxon>Frankiaceae</taxon>
        <taxon>Parafrankia</taxon>
    </lineage>
</organism>
<evidence type="ECO:0000256" key="1">
    <source>
        <dbReference type="ARBA" id="ARBA00004651"/>
    </source>
</evidence>
<dbReference type="NCBIfam" id="TIGR03954">
    <property type="entry name" value="integ_memb_HG"/>
    <property type="match status" value="1"/>
</dbReference>
<sequence>MTASSEPATSRSSTAEPSRTGAQGGPRSTPAAVRSSLLRYRIIAYVVGVVLILLVVVGMPLKYLADEPAVVKTIGPIHGLLYMIYLAAAFDLASRLRFPAKRTILVMLAGTIPFLSFVAERKVVTLVRAGRGAASA</sequence>
<proteinExistence type="predicted"/>
<evidence type="ECO:0000256" key="3">
    <source>
        <dbReference type="ARBA" id="ARBA00022692"/>
    </source>
</evidence>
<evidence type="ECO:0000256" key="5">
    <source>
        <dbReference type="ARBA" id="ARBA00023136"/>
    </source>
</evidence>
<evidence type="ECO:0000256" key="2">
    <source>
        <dbReference type="ARBA" id="ARBA00022475"/>
    </source>
</evidence>
<protein>
    <submittedName>
        <fullName evidence="9">Integral membrane protein</fullName>
    </submittedName>
</protein>
<dbReference type="Pfam" id="PF12823">
    <property type="entry name" value="DUF3817"/>
    <property type="match status" value="1"/>
</dbReference>
<evidence type="ECO:0000259" key="8">
    <source>
        <dbReference type="Pfam" id="PF12823"/>
    </source>
</evidence>
<dbReference type="EMBL" id="FAOZ01000019">
    <property type="protein sequence ID" value="CUU58374.1"/>
    <property type="molecule type" value="Genomic_DNA"/>
</dbReference>
<comment type="subcellular location">
    <subcellularLocation>
        <location evidence="1">Cell membrane</location>
        <topology evidence="1">Multi-pass membrane protein</topology>
    </subcellularLocation>
</comment>
<dbReference type="Proteomes" id="UP000198802">
    <property type="component" value="Unassembled WGS sequence"/>
</dbReference>
<dbReference type="AlphaFoldDB" id="A0A0S4QVA3"/>
<evidence type="ECO:0000313" key="9">
    <source>
        <dbReference type="EMBL" id="CUU58374.1"/>
    </source>
</evidence>
<feature type="transmembrane region" description="Helical" evidence="7">
    <location>
        <begin position="42"/>
        <end position="61"/>
    </location>
</feature>
<feature type="compositionally biased region" description="Polar residues" evidence="6">
    <location>
        <begin position="1"/>
        <end position="21"/>
    </location>
</feature>
<evidence type="ECO:0000313" key="10">
    <source>
        <dbReference type="Proteomes" id="UP000198802"/>
    </source>
</evidence>
<dbReference type="PANTHER" id="PTHR40077:SF2">
    <property type="entry name" value="MEMBRANE PROTEIN"/>
    <property type="match status" value="1"/>
</dbReference>
<dbReference type="RefSeq" id="WP_091281427.1">
    <property type="nucleotide sequence ID" value="NZ_FAOZ01000019.1"/>
</dbReference>
<dbReference type="PANTHER" id="PTHR40077">
    <property type="entry name" value="MEMBRANE PROTEIN-RELATED"/>
    <property type="match status" value="1"/>
</dbReference>
<keyword evidence="5 7" id="KW-0472">Membrane</keyword>
<feature type="domain" description="DUF3817" evidence="8">
    <location>
        <begin position="38"/>
        <end position="123"/>
    </location>
</feature>
<keyword evidence="2" id="KW-1003">Cell membrane</keyword>
<name>A0A0S4QVA3_9ACTN</name>
<evidence type="ECO:0000256" key="7">
    <source>
        <dbReference type="SAM" id="Phobius"/>
    </source>
</evidence>
<dbReference type="GO" id="GO:0005886">
    <property type="term" value="C:plasma membrane"/>
    <property type="evidence" value="ECO:0007669"/>
    <property type="project" value="UniProtKB-SubCell"/>
</dbReference>
<reference evidence="10" key="1">
    <citation type="submission" date="2015-11" db="EMBL/GenBank/DDBJ databases">
        <authorList>
            <person name="Varghese N."/>
        </authorList>
    </citation>
    <scope>NUCLEOTIDE SEQUENCE [LARGE SCALE GENOMIC DNA]</scope>
    <source>
        <strain evidence="10">DSM 45899</strain>
    </source>
</reference>
<keyword evidence="3 7" id="KW-0812">Transmembrane</keyword>
<feature type="region of interest" description="Disordered" evidence="6">
    <location>
        <begin position="1"/>
        <end position="30"/>
    </location>
</feature>
<evidence type="ECO:0000256" key="6">
    <source>
        <dbReference type="SAM" id="MobiDB-lite"/>
    </source>
</evidence>
<dbReference type="InterPro" id="IPR023845">
    <property type="entry name" value="DUF3817_TM"/>
</dbReference>
<evidence type="ECO:0000256" key="4">
    <source>
        <dbReference type="ARBA" id="ARBA00022989"/>
    </source>
</evidence>
<keyword evidence="4 7" id="KW-1133">Transmembrane helix</keyword>
<feature type="transmembrane region" description="Helical" evidence="7">
    <location>
        <begin position="73"/>
        <end position="90"/>
    </location>
</feature>
<gene>
    <name evidence="9" type="ORF">Ga0074812_1196</name>
</gene>